<dbReference type="EMBL" id="LHCI01000106">
    <property type="protein sequence ID" value="KOX90843.1"/>
    <property type="molecule type" value="Genomic_DNA"/>
</dbReference>
<accession>A0A0N0BMD2</accession>
<dbReference type="PATRIC" id="fig|271.14.peg.2119"/>
<evidence type="ECO:0000313" key="1">
    <source>
        <dbReference type="EMBL" id="KOX90843.1"/>
    </source>
</evidence>
<comment type="caution">
    <text evidence="1">The sequence shown here is derived from an EMBL/GenBank/DDBJ whole genome shotgun (WGS) entry which is preliminary data.</text>
</comment>
<reference evidence="1 2" key="1">
    <citation type="submission" date="2015-07" db="EMBL/GenBank/DDBJ databases">
        <authorList>
            <person name="Noorani M."/>
        </authorList>
    </citation>
    <scope>NUCLEOTIDE SEQUENCE [LARGE SCALE GENOMIC DNA]</scope>
    <source>
        <strain evidence="2">ATCC 25104 / DSM 625 / JCM 10724 / NBRC 103206 / NCIMB 11243 / YT-1</strain>
    </source>
</reference>
<gene>
    <name evidence="1" type="ORF">BVI061214_02041</name>
</gene>
<evidence type="ECO:0000313" key="2">
    <source>
        <dbReference type="Proteomes" id="UP000037685"/>
    </source>
</evidence>
<dbReference type="RefSeq" id="WP_248841760.1">
    <property type="nucleotide sequence ID" value="NZ_LHCI01000106.1"/>
</dbReference>
<name>A0A0N0BMD2_THEAQ</name>
<dbReference type="AlphaFoldDB" id="A0A0N0BMD2"/>
<protein>
    <submittedName>
        <fullName evidence="1">Uncharacterized protein</fullName>
    </submittedName>
</protein>
<organism evidence="1 2">
    <name type="scientific">Thermus aquaticus</name>
    <dbReference type="NCBI Taxonomy" id="271"/>
    <lineage>
        <taxon>Bacteria</taxon>
        <taxon>Thermotogati</taxon>
        <taxon>Deinococcota</taxon>
        <taxon>Deinococci</taxon>
        <taxon>Thermales</taxon>
        <taxon>Thermaceae</taxon>
        <taxon>Thermus</taxon>
    </lineage>
</organism>
<proteinExistence type="predicted"/>
<sequence>MHWHLSTRTGAPAAAFAAAGDLLLPRLHPKPPPALVRAYQETRSPLTLNLPYYAARKGEGFALIPWDRYMEEAEDLLQGLGEEGP</sequence>
<dbReference type="Proteomes" id="UP000037685">
    <property type="component" value="Unassembled WGS sequence"/>
</dbReference>